<feature type="domain" description="CRAL-TRIO" evidence="2">
    <location>
        <begin position="120"/>
        <end position="267"/>
    </location>
</feature>
<dbReference type="RefSeq" id="XP_066805507.1">
    <property type="nucleotide sequence ID" value="XM_066944306.1"/>
</dbReference>
<dbReference type="InterPro" id="IPR036865">
    <property type="entry name" value="CRAL-TRIO_dom_sf"/>
</dbReference>
<dbReference type="SUPFAM" id="SSF46938">
    <property type="entry name" value="CRAL/TRIO N-terminal domain"/>
    <property type="match status" value="1"/>
</dbReference>
<sequence length="319" mass="36255">MSAFSTYFSPPTCTHAPAPVPITEAQQEHLKALEVHFGAAKYDLPVKELAQGRTELTQREMMFLSRETFVRFLTATKGDLSATITRLEDCLVWRRTEQIDDFDHLADTCEEEARTGKNFVLGYSNKRQPIIYFFPNRNTTPLENRRPIHAVFMLERASDLMCDGVTNVVVIFNFAGKREGPPTSISAARQTLHILSHYYPERLGLCVFQNMPWIVKTFVSLMWPFVDPNTKKKVLFGSAEGGEIMKNGAVNAGQLMKEGGGTLDMPYNHDVYWPALLDTCKKLRSEEEERWRGLGEPKVGREERSFKRSSHTSDDPSDP</sequence>
<evidence type="ECO:0000256" key="1">
    <source>
        <dbReference type="SAM" id="MobiDB-lite"/>
    </source>
</evidence>
<dbReference type="AlphaFoldDB" id="A0AAW0Z582"/>
<organism evidence="3 4">
    <name type="scientific">Kwoniella newhampshirensis</name>
    <dbReference type="NCBI Taxonomy" id="1651941"/>
    <lineage>
        <taxon>Eukaryota</taxon>
        <taxon>Fungi</taxon>
        <taxon>Dikarya</taxon>
        <taxon>Basidiomycota</taxon>
        <taxon>Agaricomycotina</taxon>
        <taxon>Tremellomycetes</taxon>
        <taxon>Tremellales</taxon>
        <taxon>Cryptococcaceae</taxon>
        <taxon>Kwoniella</taxon>
    </lineage>
</organism>
<dbReference type="PROSITE" id="PS50191">
    <property type="entry name" value="CRAL_TRIO"/>
    <property type="match status" value="1"/>
</dbReference>
<reference evidence="3 4" key="1">
    <citation type="journal article" date="2024" name="bioRxiv">
        <title>Comparative genomics of Cryptococcus and Kwoniella reveals pathogenesis evolution and contrasting karyotype dynamics via intercentromeric recombination or chromosome fusion.</title>
        <authorList>
            <person name="Coelho M.A."/>
            <person name="David-Palma M."/>
            <person name="Shea T."/>
            <person name="Bowers K."/>
            <person name="McGinley-Smith S."/>
            <person name="Mohammad A.W."/>
            <person name="Gnirke A."/>
            <person name="Yurkov A.M."/>
            <person name="Nowrousian M."/>
            <person name="Sun S."/>
            <person name="Cuomo C.A."/>
            <person name="Heitman J."/>
        </authorList>
    </citation>
    <scope>NUCLEOTIDE SEQUENCE [LARGE SCALE GENOMIC DNA]</scope>
    <source>
        <strain evidence="3 4">CBS 13917</strain>
    </source>
</reference>
<dbReference type="SMART" id="SM00516">
    <property type="entry name" value="SEC14"/>
    <property type="match status" value="1"/>
</dbReference>
<name>A0AAW0Z582_9TREE</name>
<gene>
    <name evidence="3" type="ORF">IAR55_001179</name>
</gene>
<evidence type="ECO:0000313" key="4">
    <source>
        <dbReference type="Proteomes" id="UP001388673"/>
    </source>
</evidence>
<dbReference type="GeneID" id="92178438"/>
<accession>A0AAW0Z582</accession>
<evidence type="ECO:0000259" key="2">
    <source>
        <dbReference type="PROSITE" id="PS50191"/>
    </source>
</evidence>
<dbReference type="EMBL" id="JBCAWK010000002">
    <property type="protein sequence ID" value="KAK8866028.1"/>
    <property type="molecule type" value="Genomic_DNA"/>
</dbReference>
<evidence type="ECO:0000313" key="3">
    <source>
        <dbReference type="EMBL" id="KAK8866028.1"/>
    </source>
</evidence>
<feature type="region of interest" description="Disordered" evidence="1">
    <location>
        <begin position="288"/>
        <end position="319"/>
    </location>
</feature>
<dbReference type="InterPro" id="IPR052578">
    <property type="entry name" value="PI_Transfer_CRAL-TRIO"/>
</dbReference>
<dbReference type="InterPro" id="IPR011074">
    <property type="entry name" value="CRAL/TRIO_N_dom"/>
</dbReference>
<dbReference type="SUPFAM" id="SSF52087">
    <property type="entry name" value="CRAL/TRIO domain"/>
    <property type="match status" value="1"/>
</dbReference>
<keyword evidence="4" id="KW-1185">Reference proteome</keyword>
<dbReference type="InterPro" id="IPR001251">
    <property type="entry name" value="CRAL-TRIO_dom"/>
</dbReference>
<dbReference type="PANTHER" id="PTHR45824">
    <property type="entry name" value="GH16843P"/>
    <property type="match status" value="1"/>
</dbReference>
<proteinExistence type="predicted"/>
<dbReference type="Pfam" id="PF03765">
    <property type="entry name" value="CRAL_TRIO_N"/>
    <property type="match status" value="1"/>
</dbReference>
<dbReference type="InterPro" id="IPR036273">
    <property type="entry name" value="CRAL/TRIO_N_dom_sf"/>
</dbReference>
<dbReference type="GO" id="GO:0008526">
    <property type="term" value="F:phosphatidylinositol transfer activity"/>
    <property type="evidence" value="ECO:0007669"/>
    <property type="project" value="TreeGrafter"/>
</dbReference>
<comment type="caution">
    <text evidence="3">The sequence shown here is derived from an EMBL/GenBank/DDBJ whole genome shotgun (WGS) entry which is preliminary data.</text>
</comment>
<dbReference type="CDD" id="cd00170">
    <property type="entry name" value="SEC14"/>
    <property type="match status" value="1"/>
</dbReference>
<dbReference type="PANTHER" id="PTHR45824:SF29">
    <property type="entry name" value="GH16843P"/>
    <property type="match status" value="1"/>
</dbReference>
<dbReference type="Gene3D" id="3.40.525.10">
    <property type="entry name" value="CRAL-TRIO lipid binding domain"/>
    <property type="match status" value="1"/>
</dbReference>
<protein>
    <recommendedName>
        <fullName evidence="2">CRAL-TRIO domain-containing protein</fullName>
    </recommendedName>
</protein>
<dbReference type="Proteomes" id="UP001388673">
    <property type="component" value="Unassembled WGS sequence"/>
</dbReference>
<dbReference type="Pfam" id="PF00650">
    <property type="entry name" value="CRAL_TRIO"/>
    <property type="match status" value="1"/>
</dbReference>
<dbReference type="KEGG" id="kne:92178438"/>